<sequence length="290" mass="31421">MDTQNDNSRPGDPPRTPPHPPYSPITPVLSHAVMLPPPSPVQQTIPPLTTSVASTCALVSDPGNITTHNTSTALPASTPASAFMTEPFPVPVSESDNPDVIALRSAISILQIQKQQALRDIKTLDHLKHAAAAHPEAFARELANGNLNSTAGNIFNPTSLEDGDGDGDEDPVGPVPVEQRTTVRENTAPVLSEAAKDRDQPAPPSFGKIPTPQQVVRMPPINWAKYHIVGEPLDKLHEEQRRRPSPGELRRDEAPSPQRAQEHFIAAPYRPFTDSLEPPMKARSTNRAKK</sequence>
<feature type="compositionally biased region" description="Basic and acidic residues" evidence="1">
    <location>
        <begin position="232"/>
        <end position="242"/>
    </location>
</feature>
<evidence type="ECO:0000256" key="1">
    <source>
        <dbReference type="SAM" id="MobiDB-lite"/>
    </source>
</evidence>
<dbReference type="AlphaFoldDB" id="A0A1J9Q613"/>
<feature type="region of interest" description="Disordered" evidence="1">
    <location>
        <begin position="156"/>
        <end position="213"/>
    </location>
</feature>
<keyword evidence="3" id="KW-1185">Reference proteome</keyword>
<feature type="region of interest" description="Disordered" evidence="1">
    <location>
        <begin position="232"/>
        <end position="290"/>
    </location>
</feature>
<reference evidence="2 3" key="1">
    <citation type="submission" date="2015-07" db="EMBL/GenBank/DDBJ databases">
        <title>Emmonsia species relationships and genome sequence.</title>
        <authorList>
            <consortium name="The Broad Institute Genomics Platform"/>
            <person name="Cuomo C.A."/>
            <person name="Munoz J.F."/>
            <person name="Imamovic A."/>
            <person name="Priest M.E."/>
            <person name="Young S."/>
            <person name="Clay O.K."/>
            <person name="McEwen J.G."/>
        </authorList>
    </citation>
    <scope>NUCLEOTIDE SEQUENCE [LARGE SCALE GENOMIC DNA]</scope>
    <source>
        <strain evidence="2 3">UAMH 9510</strain>
    </source>
</reference>
<feature type="compositionally biased region" description="Acidic residues" evidence="1">
    <location>
        <begin position="161"/>
        <end position="171"/>
    </location>
</feature>
<evidence type="ECO:0000313" key="2">
    <source>
        <dbReference type="EMBL" id="OJD10581.1"/>
    </source>
</evidence>
<evidence type="ECO:0000313" key="3">
    <source>
        <dbReference type="Proteomes" id="UP000182235"/>
    </source>
</evidence>
<dbReference type="EMBL" id="LGRN01000749">
    <property type="protein sequence ID" value="OJD10581.1"/>
    <property type="molecule type" value="Genomic_DNA"/>
</dbReference>
<accession>A0A1J9Q613</accession>
<name>A0A1J9Q613_9EURO</name>
<feature type="compositionally biased region" description="Pro residues" evidence="1">
    <location>
        <begin position="11"/>
        <end position="24"/>
    </location>
</feature>
<dbReference type="PANTHER" id="PTHR22705:SF0">
    <property type="entry name" value="ZZ-TYPE ZINC FINGER-CONTAINING PROTEIN 3"/>
    <property type="match status" value="1"/>
</dbReference>
<gene>
    <name evidence="2" type="ORF">AJ78_08451</name>
</gene>
<organism evidence="2 3">
    <name type="scientific">Emergomyces pasteurianus Ep9510</name>
    <dbReference type="NCBI Taxonomy" id="1447872"/>
    <lineage>
        <taxon>Eukaryota</taxon>
        <taxon>Fungi</taxon>
        <taxon>Dikarya</taxon>
        <taxon>Ascomycota</taxon>
        <taxon>Pezizomycotina</taxon>
        <taxon>Eurotiomycetes</taxon>
        <taxon>Eurotiomycetidae</taxon>
        <taxon>Onygenales</taxon>
        <taxon>Ajellomycetaceae</taxon>
        <taxon>Emergomyces</taxon>
    </lineage>
</organism>
<dbReference type="Proteomes" id="UP000182235">
    <property type="component" value="Unassembled WGS sequence"/>
</dbReference>
<feature type="region of interest" description="Disordered" evidence="1">
    <location>
        <begin position="1"/>
        <end position="42"/>
    </location>
</feature>
<dbReference type="STRING" id="1447872.A0A1J9Q613"/>
<comment type="caution">
    <text evidence="2">The sequence shown here is derived from an EMBL/GenBank/DDBJ whole genome shotgun (WGS) entry which is preliminary data.</text>
</comment>
<proteinExistence type="predicted"/>
<dbReference type="PANTHER" id="PTHR22705">
    <property type="entry name" value="ZINC FINGER, ZZ DOMAIN CONTAINING 3"/>
    <property type="match status" value="1"/>
</dbReference>
<dbReference type="VEuPathDB" id="FungiDB:AJ78_08451"/>
<protein>
    <submittedName>
        <fullName evidence="2">Uncharacterized protein</fullName>
    </submittedName>
</protein>
<dbReference type="InterPro" id="IPR037830">
    <property type="entry name" value="ZZZ3"/>
</dbReference>
<dbReference type="OrthoDB" id="20473at2759"/>